<keyword evidence="2" id="KW-1185">Reference proteome</keyword>
<organism evidence="1 2">
    <name type="scientific">Penicillium oxalicum (strain 114-2 / CGMCC 5302)</name>
    <name type="common">Penicillium decumbens</name>
    <dbReference type="NCBI Taxonomy" id="933388"/>
    <lineage>
        <taxon>Eukaryota</taxon>
        <taxon>Fungi</taxon>
        <taxon>Dikarya</taxon>
        <taxon>Ascomycota</taxon>
        <taxon>Pezizomycotina</taxon>
        <taxon>Eurotiomycetes</taxon>
        <taxon>Eurotiomycetidae</taxon>
        <taxon>Eurotiales</taxon>
        <taxon>Aspergillaceae</taxon>
        <taxon>Penicillium</taxon>
    </lineage>
</organism>
<proteinExistence type="predicted"/>
<protein>
    <submittedName>
        <fullName evidence="1">Uncharacterized protein</fullName>
    </submittedName>
</protein>
<dbReference type="AlphaFoldDB" id="S8B8Z2"/>
<dbReference type="Proteomes" id="UP000019376">
    <property type="component" value="Unassembled WGS sequence"/>
</dbReference>
<name>S8B8Z2_PENO1</name>
<dbReference type="EMBL" id="KB644413">
    <property type="protein sequence ID" value="EPS31227.1"/>
    <property type="molecule type" value="Genomic_DNA"/>
</dbReference>
<sequence>MSLKRRIPKKKLGMETLLGMIAISNLPSKTELCYASQSLRTYTANASLVTTWSDQSGLLFTRASHRTVRSGNNL</sequence>
<evidence type="ECO:0000313" key="1">
    <source>
        <dbReference type="EMBL" id="EPS31227.1"/>
    </source>
</evidence>
<reference evidence="1 2" key="1">
    <citation type="journal article" date="2013" name="PLoS ONE">
        <title>Genomic and secretomic analyses reveal unique features of the lignocellulolytic enzyme system of Penicillium decumbens.</title>
        <authorList>
            <person name="Liu G."/>
            <person name="Zhang L."/>
            <person name="Wei X."/>
            <person name="Zou G."/>
            <person name="Qin Y."/>
            <person name="Ma L."/>
            <person name="Li J."/>
            <person name="Zheng H."/>
            <person name="Wang S."/>
            <person name="Wang C."/>
            <person name="Xun L."/>
            <person name="Zhao G.-P."/>
            <person name="Zhou Z."/>
            <person name="Qu Y."/>
        </authorList>
    </citation>
    <scope>NUCLEOTIDE SEQUENCE [LARGE SCALE GENOMIC DNA]</scope>
    <source>
        <strain evidence="2">114-2 / CGMCC 5302</strain>
    </source>
</reference>
<accession>S8B8Z2</accession>
<dbReference type="HOGENOM" id="CLU_2688587_0_0_1"/>
<evidence type="ECO:0000313" key="2">
    <source>
        <dbReference type="Proteomes" id="UP000019376"/>
    </source>
</evidence>
<gene>
    <name evidence="1" type="ORF">PDE_06182</name>
</gene>